<evidence type="ECO:0000313" key="1">
    <source>
        <dbReference type="EMBL" id="MED6204685.1"/>
    </source>
</evidence>
<dbReference type="EMBL" id="JASCZI010241683">
    <property type="protein sequence ID" value="MED6204685.1"/>
    <property type="molecule type" value="Genomic_DNA"/>
</dbReference>
<organism evidence="1 2">
    <name type="scientific">Stylosanthes scabra</name>
    <dbReference type="NCBI Taxonomy" id="79078"/>
    <lineage>
        <taxon>Eukaryota</taxon>
        <taxon>Viridiplantae</taxon>
        <taxon>Streptophyta</taxon>
        <taxon>Embryophyta</taxon>
        <taxon>Tracheophyta</taxon>
        <taxon>Spermatophyta</taxon>
        <taxon>Magnoliopsida</taxon>
        <taxon>eudicotyledons</taxon>
        <taxon>Gunneridae</taxon>
        <taxon>Pentapetalae</taxon>
        <taxon>rosids</taxon>
        <taxon>fabids</taxon>
        <taxon>Fabales</taxon>
        <taxon>Fabaceae</taxon>
        <taxon>Papilionoideae</taxon>
        <taxon>50 kb inversion clade</taxon>
        <taxon>dalbergioids sensu lato</taxon>
        <taxon>Dalbergieae</taxon>
        <taxon>Pterocarpus clade</taxon>
        <taxon>Stylosanthes</taxon>
    </lineage>
</organism>
<protein>
    <submittedName>
        <fullName evidence="1">Uncharacterized protein</fullName>
    </submittedName>
</protein>
<dbReference type="Proteomes" id="UP001341840">
    <property type="component" value="Unassembled WGS sequence"/>
</dbReference>
<accession>A0ABU6Y2X2</accession>
<reference evidence="1 2" key="1">
    <citation type="journal article" date="2023" name="Plants (Basel)">
        <title>Bridging the Gap: Combining Genomics and Transcriptomics Approaches to Understand Stylosanthes scabra, an Orphan Legume from the Brazilian Caatinga.</title>
        <authorList>
            <person name="Ferreira-Neto J.R.C."/>
            <person name="da Silva M.D."/>
            <person name="Binneck E."/>
            <person name="de Melo N.F."/>
            <person name="da Silva R.H."/>
            <person name="de Melo A.L.T.M."/>
            <person name="Pandolfi V."/>
            <person name="Bustamante F.O."/>
            <person name="Brasileiro-Vidal A.C."/>
            <person name="Benko-Iseppon A.M."/>
        </authorList>
    </citation>
    <scope>NUCLEOTIDE SEQUENCE [LARGE SCALE GENOMIC DNA]</scope>
    <source>
        <tissue evidence="1">Leaves</tissue>
    </source>
</reference>
<evidence type="ECO:0000313" key="2">
    <source>
        <dbReference type="Proteomes" id="UP001341840"/>
    </source>
</evidence>
<comment type="caution">
    <text evidence="1">The sequence shown here is derived from an EMBL/GenBank/DDBJ whole genome shotgun (WGS) entry which is preliminary data.</text>
</comment>
<name>A0ABU6Y2X2_9FABA</name>
<proteinExistence type="predicted"/>
<sequence length="252" mass="29758">MRKRMLVREIPRKRFLLHFPCLWTSMRKKDYLRYIEELRHRLEFSPLRSRQTLVSDSPRSQLIDSLPVITLRVMISLKFGNRHGQETCVCGVRSGKSVTVWYLEFAQSTVSKIGVLHTTMIFLQRHLYEGLKNEYLTLKDLADLWRNLEERYFHQKSDDVENYAHYKKHVGYWWNYWRNLRRKLPTDFGAKLPAKIKLLKFSGNFISGFLNPLVIPPITLTLKHHTALLSSFLIEPKTLAPPRGVHGPARSR</sequence>
<gene>
    <name evidence="1" type="ORF">PIB30_011368</name>
</gene>
<keyword evidence="2" id="KW-1185">Reference proteome</keyword>